<feature type="region of interest" description="Disordered" evidence="5">
    <location>
        <begin position="17"/>
        <end position="48"/>
    </location>
</feature>
<feature type="transmembrane region" description="Helical" evidence="6">
    <location>
        <begin position="162"/>
        <end position="187"/>
    </location>
</feature>
<feature type="domain" description="Sugar phosphate transporter" evidence="7">
    <location>
        <begin position="76"/>
        <end position="360"/>
    </location>
</feature>
<name>A0ABP1FQH6_9CHLO</name>
<evidence type="ECO:0000256" key="5">
    <source>
        <dbReference type="SAM" id="MobiDB-lite"/>
    </source>
</evidence>
<feature type="transmembrane region" description="Helical" evidence="6">
    <location>
        <begin position="71"/>
        <end position="91"/>
    </location>
</feature>
<dbReference type="InterPro" id="IPR004853">
    <property type="entry name" value="Sugar_P_trans_dom"/>
</dbReference>
<evidence type="ECO:0000256" key="1">
    <source>
        <dbReference type="ARBA" id="ARBA00004141"/>
    </source>
</evidence>
<feature type="transmembrane region" description="Helical" evidence="6">
    <location>
        <begin position="255"/>
        <end position="274"/>
    </location>
</feature>
<evidence type="ECO:0000259" key="7">
    <source>
        <dbReference type="Pfam" id="PF03151"/>
    </source>
</evidence>
<accession>A0ABP1FQH6</accession>
<dbReference type="PANTHER" id="PTHR11132">
    <property type="entry name" value="SOLUTE CARRIER FAMILY 35"/>
    <property type="match status" value="1"/>
</dbReference>
<keyword evidence="9" id="KW-1185">Reference proteome</keyword>
<comment type="subcellular location">
    <subcellularLocation>
        <location evidence="1">Membrane</location>
        <topology evidence="1">Multi-pass membrane protein</topology>
    </subcellularLocation>
</comment>
<keyword evidence="3 6" id="KW-1133">Transmembrane helix</keyword>
<feature type="transmembrane region" description="Helical" evidence="6">
    <location>
        <begin position="316"/>
        <end position="338"/>
    </location>
</feature>
<sequence>MCIATAVQKAAYKPLPTAETEATQAPEEAAERSSKLPAQKSPESENSTKVACSGGEKLEVACEQRTVLSQVLMGVLYVSLWVSLSGATIMYNKWILVFYNFPFPVTLTMWHMGFSALLATICVKAGWVPAEKKMTSEIYLQAVLPVAVLFAGTLFMGNSVYMYLSIAFIQMLKSLGTVGVFSIGCIFGVEKFSVSTLANMVIVTIGVALASYGEIRFVILGVILQVCATVLESTRLILVQVLLQKRGLRLNPILTLYYIAPASFCFLSVLWLFLEKDAFLAHPMDLSIVPILLSNGMIAFGLNLSVFLLIGKTSALSMNVAGVVKDWCLIGLSVFIFGAQLSPMGIAGYSLALAGACWYNYQKLQAMKAQQAINVQTQSGNPAGSASPIDQKLAFKTGLSL</sequence>
<keyword evidence="4 6" id="KW-0472">Membrane</keyword>
<evidence type="ECO:0000256" key="6">
    <source>
        <dbReference type="SAM" id="Phobius"/>
    </source>
</evidence>
<dbReference type="InterPro" id="IPR050186">
    <property type="entry name" value="TPT_transporter"/>
</dbReference>
<feature type="transmembrane region" description="Helical" evidence="6">
    <location>
        <begin position="194"/>
        <end position="212"/>
    </location>
</feature>
<reference evidence="8 9" key="1">
    <citation type="submission" date="2024-06" db="EMBL/GenBank/DDBJ databases">
        <authorList>
            <person name="Kraege A."/>
            <person name="Thomma B."/>
        </authorList>
    </citation>
    <scope>NUCLEOTIDE SEQUENCE [LARGE SCALE GENOMIC DNA]</scope>
</reference>
<evidence type="ECO:0000256" key="4">
    <source>
        <dbReference type="ARBA" id="ARBA00023136"/>
    </source>
</evidence>
<dbReference type="EMBL" id="CAXHTA020000006">
    <property type="protein sequence ID" value="CAL5222181.1"/>
    <property type="molecule type" value="Genomic_DNA"/>
</dbReference>
<feature type="compositionally biased region" description="Low complexity" evidence="5">
    <location>
        <begin position="17"/>
        <end position="27"/>
    </location>
</feature>
<keyword evidence="2 6" id="KW-0812">Transmembrane</keyword>
<feature type="transmembrane region" description="Helical" evidence="6">
    <location>
        <begin position="286"/>
        <end position="309"/>
    </location>
</feature>
<evidence type="ECO:0000256" key="2">
    <source>
        <dbReference type="ARBA" id="ARBA00022692"/>
    </source>
</evidence>
<feature type="transmembrane region" description="Helical" evidence="6">
    <location>
        <begin position="138"/>
        <end position="156"/>
    </location>
</feature>
<evidence type="ECO:0000313" key="9">
    <source>
        <dbReference type="Proteomes" id="UP001497392"/>
    </source>
</evidence>
<organism evidence="8 9">
    <name type="scientific">Coccomyxa viridis</name>
    <dbReference type="NCBI Taxonomy" id="1274662"/>
    <lineage>
        <taxon>Eukaryota</taxon>
        <taxon>Viridiplantae</taxon>
        <taxon>Chlorophyta</taxon>
        <taxon>core chlorophytes</taxon>
        <taxon>Trebouxiophyceae</taxon>
        <taxon>Trebouxiophyceae incertae sedis</taxon>
        <taxon>Coccomyxaceae</taxon>
        <taxon>Coccomyxa</taxon>
    </lineage>
</organism>
<evidence type="ECO:0000313" key="8">
    <source>
        <dbReference type="EMBL" id="CAL5222181.1"/>
    </source>
</evidence>
<feature type="transmembrane region" description="Helical" evidence="6">
    <location>
        <begin position="103"/>
        <end position="126"/>
    </location>
</feature>
<proteinExistence type="predicted"/>
<gene>
    <name evidence="8" type="primary">g4508</name>
    <name evidence="8" type="ORF">VP750_LOCUS3840</name>
</gene>
<feature type="transmembrane region" description="Helical" evidence="6">
    <location>
        <begin position="218"/>
        <end position="243"/>
    </location>
</feature>
<protein>
    <submittedName>
        <fullName evidence="8">G4508 protein</fullName>
    </submittedName>
</protein>
<feature type="transmembrane region" description="Helical" evidence="6">
    <location>
        <begin position="344"/>
        <end position="361"/>
    </location>
</feature>
<dbReference type="Proteomes" id="UP001497392">
    <property type="component" value="Unassembled WGS sequence"/>
</dbReference>
<comment type="caution">
    <text evidence="8">The sequence shown here is derived from an EMBL/GenBank/DDBJ whole genome shotgun (WGS) entry which is preliminary data.</text>
</comment>
<dbReference type="Pfam" id="PF03151">
    <property type="entry name" value="TPT"/>
    <property type="match status" value="1"/>
</dbReference>
<evidence type="ECO:0000256" key="3">
    <source>
        <dbReference type="ARBA" id="ARBA00022989"/>
    </source>
</evidence>